<dbReference type="VEuPathDB" id="FungiDB:LEMA_P117240.1"/>
<reference evidence="3" key="1">
    <citation type="journal article" date="2011" name="Nat. Commun.">
        <title>Effector diversification within compartments of the Leptosphaeria maculans genome affected by Repeat-Induced Point mutations.</title>
        <authorList>
            <person name="Rouxel T."/>
            <person name="Grandaubert J."/>
            <person name="Hane J.K."/>
            <person name="Hoede C."/>
            <person name="van de Wouw A.P."/>
            <person name="Couloux A."/>
            <person name="Dominguez V."/>
            <person name="Anthouard V."/>
            <person name="Bally P."/>
            <person name="Bourras S."/>
            <person name="Cozijnsen A.J."/>
            <person name="Ciuffetti L.M."/>
            <person name="Degrave A."/>
            <person name="Dilmaghani A."/>
            <person name="Duret L."/>
            <person name="Fudal I."/>
            <person name="Goodwin S.B."/>
            <person name="Gout L."/>
            <person name="Glaser N."/>
            <person name="Linglin J."/>
            <person name="Kema G.H.J."/>
            <person name="Lapalu N."/>
            <person name="Lawrence C.B."/>
            <person name="May K."/>
            <person name="Meyer M."/>
            <person name="Ollivier B."/>
            <person name="Poulain J."/>
            <person name="Schoch C.L."/>
            <person name="Simon A."/>
            <person name="Spatafora J.W."/>
            <person name="Stachowiak A."/>
            <person name="Turgeon B.G."/>
            <person name="Tyler B.M."/>
            <person name="Vincent D."/>
            <person name="Weissenbach J."/>
            <person name="Amselem J."/>
            <person name="Quesneville H."/>
            <person name="Oliver R.P."/>
            <person name="Wincker P."/>
            <person name="Balesdent M.-H."/>
            <person name="Howlett B.J."/>
        </authorList>
    </citation>
    <scope>NUCLEOTIDE SEQUENCE [LARGE SCALE GENOMIC DNA]</scope>
    <source>
        <strain evidence="3">JN3 / isolate v23.1.3 / race Av1-4-5-6-7-8</strain>
    </source>
</reference>
<dbReference type="EMBL" id="FP929125">
    <property type="protein sequence ID" value="CBX94721.1"/>
    <property type="molecule type" value="Genomic_DNA"/>
</dbReference>
<protein>
    <recommendedName>
        <fullName evidence="4">F-box domain-containing protein</fullName>
    </recommendedName>
</protein>
<dbReference type="HOGENOM" id="CLU_347128_0_0_1"/>
<dbReference type="OrthoDB" id="47801at2759"/>
<gene>
    <name evidence="2" type="ORF">LEMA_P117240.1</name>
</gene>
<dbReference type="OMA" id="CHLPTPN"/>
<evidence type="ECO:0000256" key="1">
    <source>
        <dbReference type="SAM" id="MobiDB-lite"/>
    </source>
</evidence>
<sequence>MDEHRMQSWGDRGRGKSDEHDDTPIIHRLHILATNPTLASKVQVLTHRCHLPTPNIFTELPLMHFDADHLSHDGRLHTLLKLAIPNLVNVHTLHIVYGHWYLTNALVSGFFHHLRPRRVPLRKLWLESCCLSVDPAQFLANEQGTALESIRIRRLFSESLDTVRARGLRYTDFKLCRGGRHYPLRNGSGGWIGTTVQLSDEGRSGFWSPHDAQEVKNRSEAWDNAIWEGLSDVMDFIHANRAQIEGSAVPPTMPREPVHWLITSSASTLTSLNLDWILWRRRVEDNFDHCIWVLETLRSLRFPLLRAFQLRNATTPHTELPSQVFLLENFMLEFLEAHPKIQCLGWPMDRFYSHVKPTANVRNRTRKLVAHLAMMLTDLRIDTQYGEQGEPLTDESTSTEDVQSRIRRRRFIAEFVPHLRRVENIKIEGGIPRDEKREILRALHWCPLKKVVMIGVSFPAGNTWGHQGLQWKALDPGHGSEIDALEGEDLAGILASYKRGVSLPLDFNFEPVYGWPAQGPLIQTMALHHASTIEELKISGNTGCPILSFQTPITGPLLNDLRHYDNLKQLIISLWLVTWYEDSHRDVEIIQSWLDTRSPSSTALTIVTPPASPSRDHPVDPAQFPNFNNPHVAPRTQEFNRWAVALKTQFSPSALAYRVARDIGPYLSPVAKERPGGVKVRASFCLGAKLDGRSAKNNFDLDLRIGSADQVLEFVGPREEEEKGRWWDKLEARRWF</sequence>
<evidence type="ECO:0008006" key="4">
    <source>
        <dbReference type="Google" id="ProtNLM"/>
    </source>
</evidence>
<dbReference type="STRING" id="985895.E4ZU11"/>
<evidence type="ECO:0000313" key="3">
    <source>
        <dbReference type="Proteomes" id="UP000002668"/>
    </source>
</evidence>
<dbReference type="GeneID" id="13287555"/>
<dbReference type="Proteomes" id="UP000002668">
    <property type="component" value="Genome"/>
</dbReference>
<dbReference type="InParanoid" id="E4ZU11"/>
<dbReference type="AlphaFoldDB" id="E4ZU11"/>
<accession>E4ZU11</accession>
<dbReference type="eggNOG" id="ENOG502SK3M">
    <property type="taxonomic scope" value="Eukaryota"/>
</dbReference>
<organism evidence="3">
    <name type="scientific">Leptosphaeria maculans (strain JN3 / isolate v23.1.3 / race Av1-4-5-6-7-8)</name>
    <name type="common">Blackleg fungus</name>
    <name type="synonym">Phoma lingam</name>
    <dbReference type="NCBI Taxonomy" id="985895"/>
    <lineage>
        <taxon>Eukaryota</taxon>
        <taxon>Fungi</taxon>
        <taxon>Dikarya</taxon>
        <taxon>Ascomycota</taxon>
        <taxon>Pezizomycotina</taxon>
        <taxon>Dothideomycetes</taxon>
        <taxon>Pleosporomycetidae</taxon>
        <taxon>Pleosporales</taxon>
        <taxon>Pleosporineae</taxon>
        <taxon>Leptosphaeriaceae</taxon>
        <taxon>Plenodomus</taxon>
        <taxon>Plenodomus lingam/Leptosphaeria maculans species complex</taxon>
    </lineage>
</organism>
<proteinExistence type="predicted"/>
<feature type="region of interest" description="Disordered" evidence="1">
    <location>
        <begin position="1"/>
        <end position="21"/>
    </location>
</feature>
<name>E4ZU11_LEPMJ</name>
<evidence type="ECO:0000313" key="2">
    <source>
        <dbReference type="EMBL" id="CBX94721.1"/>
    </source>
</evidence>
<keyword evidence="3" id="KW-1185">Reference proteome</keyword>